<evidence type="ECO:0000256" key="4">
    <source>
        <dbReference type="ARBA" id="ARBA00022980"/>
    </source>
</evidence>
<keyword evidence="2" id="KW-0699">rRNA-binding</keyword>
<dbReference type="GO" id="GO:0003735">
    <property type="term" value="F:structural constituent of ribosome"/>
    <property type="evidence" value="ECO:0007669"/>
    <property type="project" value="InterPro"/>
</dbReference>
<name>A0A382G4W0_9ZZZZ</name>
<keyword evidence="3" id="KW-0694">RNA-binding</keyword>
<dbReference type="SUPFAM" id="SSF50447">
    <property type="entry name" value="Translation proteins"/>
    <property type="match status" value="1"/>
</dbReference>
<comment type="similarity">
    <text evidence="1">Belongs to the universal ribosomal protein uL3 family.</text>
</comment>
<dbReference type="NCBIfam" id="TIGR03625">
    <property type="entry name" value="L3_bact"/>
    <property type="match status" value="1"/>
</dbReference>
<dbReference type="FunFam" id="2.40.30.10:FF:000004">
    <property type="entry name" value="50S ribosomal protein L3"/>
    <property type="match status" value="1"/>
</dbReference>
<evidence type="ECO:0008006" key="8">
    <source>
        <dbReference type="Google" id="ProtNLM"/>
    </source>
</evidence>
<dbReference type="Gene3D" id="3.30.160.810">
    <property type="match status" value="1"/>
</dbReference>
<evidence type="ECO:0000256" key="3">
    <source>
        <dbReference type="ARBA" id="ARBA00022884"/>
    </source>
</evidence>
<dbReference type="InterPro" id="IPR019927">
    <property type="entry name" value="Ribosomal_uL3_bac/org-type"/>
</dbReference>
<dbReference type="InterPro" id="IPR000597">
    <property type="entry name" value="Ribosomal_uL3"/>
</dbReference>
<evidence type="ECO:0000256" key="6">
    <source>
        <dbReference type="SAM" id="MobiDB-lite"/>
    </source>
</evidence>
<sequence>MTVHGIIGKVIGVTQYFHEDGTADTVTAIQAGPCTVTQVKTADVDGYESVQLGFDTAKKSNAPLKGHLAKSGGQSFRFLREVPADDIGAYSLGDEIGVSIFEKGEKVNVTGTSKGKGFQGGVKRYNFRGGPKTHGQSDRHRAPGSIGAGTTPGRVIKGMRMAGRMGGDRVTVKNLEIVMSDPDRNLLFVKGAVPGHRDSLLLIRKSGRKS</sequence>
<dbReference type="HAMAP" id="MF_01325_B">
    <property type="entry name" value="Ribosomal_uL3_B"/>
    <property type="match status" value="1"/>
</dbReference>
<gene>
    <name evidence="7" type="ORF">METZ01_LOCUS222508</name>
</gene>
<dbReference type="Gene3D" id="2.40.30.10">
    <property type="entry name" value="Translation factors"/>
    <property type="match status" value="1"/>
</dbReference>
<evidence type="ECO:0000256" key="5">
    <source>
        <dbReference type="ARBA" id="ARBA00023274"/>
    </source>
</evidence>
<keyword evidence="4" id="KW-0689">Ribosomal protein</keyword>
<evidence type="ECO:0000313" key="7">
    <source>
        <dbReference type="EMBL" id="SVB69654.1"/>
    </source>
</evidence>
<organism evidence="7">
    <name type="scientific">marine metagenome</name>
    <dbReference type="NCBI Taxonomy" id="408172"/>
    <lineage>
        <taxon>unclassified sequences</taxon>
        <taxon>metagenomes</taxon>
        <taxon>ecological metagenomes</taxon>
    </lineage>
</organism>
<dbReference type="InterPro" id="IPR009000">
    <property type="entry name" value="Transl_B-barrel_sf"/>
</dbReference>
<proteinExistence type="inferred from homology"/>
<dbReference type="PROSITE" id="PS00474">
    <property type="entry name" value="RIBOSOMAL_L3"/>
    <property type="match status" value="1"/>
</dbReference>
<dbReference type="AlphaFoldDB" id="A0A382G4W0"/>
<dbReference type="Pfam" id="PF00297">
    <property type="entry name" value="Ribosomal_L3"/>
    <property type="match status" value="1"/>
</dbReference>
<dbReference type="GO" id="GO:0022625">
    <property type="term" value="C:cytosolic large ribosomal subunit"/>
    <property type="evidence" value="ECO:0007669"/>
    <property type="project" value="TreeGrafter"/>
</dbReference>
<feature type="region of interest" description="Disordered" evidence="6">
    <location>
        <begin position="130"/>
        <end position="150"/>
    </location>
</feature>
<dbReference type="PANTHER" id="PTHR11229:SF16">
    <property type="entry name" value="LARGE RIBOSOMAL SUBUNIT PROTEIN UL3C"/>
    <property type="match status" value="1"/>
</dbReference>
<dbReference type="GO" id="GO:0019843">
    <property type="term" value="F:rRNA binding"/>
    <property type="evidence" value="ECO:0007669"/>
    <property type="project" value="UniProtKB-KW"/>
</dbReference>
<dbReference type="InterPro" id="IPR019926">
    <property type="entry name" value="Ribosomal_uL3_CS"/>
</dbReference>
<dbReference type="PANTHER" id="PTHR11229">
    <property type="entry name" value="50S RIBOSOMAL PROTEIN L3"/>
    <property type="match status" value="1"/>
</dbReference>
<accession>A0A382G4W0</accession>
<keyword evidence="5" id="KW-0687">Ribonucleoprotein</keyword>
<reference evidence="7" key="1">
    <citation type="submission" date="2018-05" db="EMBL/GenBank/DDBJ databases">
        <authorList>
            <person name="Lanie J.A."/>
            <person name="Ng W.-L."/>
            <person name="Kazmierczak K.M."/>
            <person name="Andrzejewski T.M."/>
            <person name="Davidsen T.M."/>
            <person name="Wayne K.J."/>
            <person name="Tettelin H."/>
            <person name="Glass J.I."/>
            <person name="Rusch D."/>
            <person name="Podicherti R."/>
            <person name="Tsui H.-C.T."/>
            <person name="Winkler M.E."/>
        </authorList>
    </citation>
    <scope>NUCLEOTIDE SEQUENCE</scope>
</reference>
<dbReference type="EMBL" id="UINC01053302">
    <property type="protein sequence ID" value="SVB69654.1"/>
    <property type="molecule type" value="Genomic_DNA"/>
</dbReference>
<evidence type="ECO:0000256" key="1">
    <source>
        <dbReference type="ARBA" id="ARBA00006540"/>
    </source>
</evidence>
<protein>
    <recommendedName>
        <fullName evidence="8">50S ribosomal protein L3</fullName>
    </recommendedName>
</protein>
<dbReference type="GO" id="GO:0006412">
    <property type="term" value="P:translation"/>
    <property type="evidence" value="ECO:0007669"/>
    <property type="project" value="InterPro"/>
</dbReference>
<evidence type="ECO:0000256" key="2">
    <source>
        <dbReference type="ARBA" id="ARBA00022730"/>
    </source>
</evidence>